<feature type="domain" description="FAD dependent oxidoreductase" evidence="2">
    <location>
        <begin position="42"/>
        <end position="449"/>
    </location>
</feature>
<dbReference type="GO" id="GO:0005737">
    <property type="term" value="C:cytoplasm"/>
    <property type="evidence" value="ECO:0007669"/>
    <property type="project" value="TreeGrafter"/>
</dbReference>
<dbReference type="Gene3D" id="3.40.50.720">
    <property type="entry name" value="NAD(P)-binding Rossmann-like Domain"/>
    <property type="match status" value="1"/>
</dbReference>
<evidence type="ECO:0000256" key="1">
    <source>
        <dbReference type="ARBA" id="ARBA00023002"/>
    </source>
</evidence>
<dbReference type="Gene3D" id="3.50.50.60">
    <property type="entry name" value="FAD/NAD(P)-binding domain"/>
    <property type="match status" value="1"/>
</dbReference>
<dbReference type="AlphaFoldDB" id="A0AAE0EMT7"/>
<dbReference type="GO" id="GO:0016491">
    <property type="term" value="F:oxidoreductase activity"/>
    <property type="evidence" value="ECO:0007669"/>
    <property type="project" value="UniProtKB-KW"/>
</dbReference>
<dbReference type="Proteomes" id="UP001190700">
    <property type="component" value="Unassembled WGS sequence"/>
</dbReference>
<protein>
    <recommendedName>
        <fullName evidence="2">FAD dependent oxidoreductase domain-containing protein</fullName>
    </recommendedName>
</protein>
<reference evidence="3 4" key="1">
    <citation type="journal article" date="2015" name="Genome Biol. Evol.">
        <title>Comparative Genomics of a Bacterivorous Green Alga Reveals Evolutionary Causalities and Consequences of Phago-Mixotrophic Mode of Nutrition.</title>
        <authorList>
            <person name="Burns J.A."/>
            <person name="Paasch A."/>
            <person name="Narechania A."/>
            <person name="Kim E."/>
        </authorList>
    </citation>
    <scope>NUCLEOTIDE SEQUENCE [LARGE SCALE GENOMIC DNA]</scope>
    <source>
        <strain evidence="3 4">PLY_AMNH</strain>
    </source>
</reference>
<dbReference type="SUPFAM" id="SSF51905">
    <property type="entry name" value="FAD/NAD(P)-binding domain"/>
    <property type="match status" value="1"/>
</dbReference>
<accession>A0AAE0EMT7</accession>
<dbReference type="Pfam" id="PF01266">
    <property type="entry name" value="DAO"/>
    <property type="match status" value="1"/>
</dbReference>
<gene>
    <name evidence="3" type="ORF">CYMTET_56188</name>
</gene>
<sequence>MHRWRSSYCAPAAQLAHTAKLSTTAHKLCPTQSGAINSAAKDVAVIGGGFVGMSCALHAALRGHRVHLFERSPSLGTRDCTSYGNAGGFARHAITPVNSPSLPRQLPSLLNSPESPLSLAPSLHLLRMVPWLLSFVYHCSMPKVEATTAALASLLHEAEEGYKPLLDLLPPDQLEQMVNRENILHIWSSQKSWEGAQFKRDLQHQHGVQMQYLSADEMLELEPKLQADRLYRGLLYPGTFGLKNPGGLVAALAEALPRLGATIHAGADVAAVEPSASGVRLRQSSPSAATDDVLFDSVVVACGAWSKQLAGTVGDSAHAALDTERGYHIMFPEATDVVSRPICFADTGFYISPMANGLRTAGTVELGGLHAPPNPQRLDMIERVTRSVLSADLPPRRREDDWLGFRPTMPDGLPVIGRSPRSERVVYAFGHHHIGWTLGGVTGRLVSQLLDDQPTDFDLTPFRIDRFNSALF</sequence>
<dbReference type="PANTHER" id="PTHR13847:SF289">
    <property type="entry name" value="GLYCINE OXIDASE"/>
    <property type="match status" value="1"/>
</dbReference>
<dbReference type="SUPFAM" id="SSF54373">
    <property type="entry name" value="FAD-linked reductases, C-terminal domain"/>
    <property type="match status" value="1"/>
</dbReference>
<comment type="caution">
    <text evidence="3">The sequence shown here is derived from an EMBL/GenBank/DDBJ whole genome shotgun (WGS) entry which is preliminary data.</text>
</comment>
<evidence type="ECO:0000313" key="3">
    <source>
        <dbReference type="EMBL" id="KAK3233527.1"/>
    </source>
</evidence>
<name>A0AAE0EMT7_9CHLO</name>
<dbReference type="InterPro" id="IPR036188">
    <property type="entry name" value="FAD/NAD-bd_sf"/>
</dbReference>
<evidence type="ECO:0000313" key="4">
    <source>
        <dbReference type="Proteomes" id="UP001190700"/>
    </source>
</evidence>
<evidence type="ECO:0000259" key="2">
    <source>
        <dbReference type="Pfam" id="PF01266"/>
    </source>
</evidence>
<keyword evidence="4" id="KW-1185">Reference proteome</keyword>
<dbReference type="EMBL" id="LGRX02035688">
    <property type="protein sequence ID" value="KAK3233527.1"/>
    <property type="molecule type" value="Genomic_DNA"/>
</dbReference>
<keyword evidence="1" id="KW-0560">Oxidoreductase</keyword>
<dbReference type="PANTHER" id="PTHR13847">
    <property type="entry name" value="SARCOSINE DEHYDROGENASE-RELATED"/>
    <property type="match status" value="1"/>
</dbReference>
<dbReference type="InterPro" id="IPR006076">
    <property type="entry name" value="FAD-dep_OxRdtase"/>
</dbReference>
<dbReference type="Gene3D" id="3.30.9.10">
    <property type="entry name" value="D-Amino Acid Oxidase, subunit A, domain 2"/>
    <property type="match status" value="1"/>
</dbReference>
<organism evidence="3 4">
    <name type="scientific">Cymbomonas tetramitiformis</name>
    <dbReference type="NCBI Taxonomy" id="36881"/>
    <lineage>
        <taxon>Eukaryota</taxon>
        <taxon>Viridiplantae</taxon>
        <taxon>Chlorophyta</taxon>
        <taxon>Pyramimonadophyceae</taxon>
        <taxon>Pyramimonadales</taxon>
        <taxon>Pyramimonadaceae</taxon>
        <taxon>Cymbomonas</taxon>
    </lineage>
</organism>
<proteinExistence type="predicted"/>